<dbReference type="Gene3D" id="1.10.10.10">
    <property type="entry name" value="Winged helix-like DNA-binding domain superfamily/Winged helix DNA-binding domain"/>
    <property type="match status" value="1"/>
</dbReference>
<evidence type="ECO:0000313" key="7">
    <source>
        <dbReference type="Proteomes" id="UP000450917"/>
    </source>
</evidence>
<dbReference type="GO" id="GO:0003677">
    <property type="term" value="F:DNA binding"/>
    <property type="evidence" value="ECO:0007669"/>
    <property type="project" value="UniProtKB-KW"/>
</dbReference>
<dbReference type="PANTHER" id="PTHR43537:SF24">
    <property type="entry name" value="GLUCONATE OPERON TRANSCRIPTIONAL REPRESSOR"/>
    <property type="match status" value="1"/>
</dbReference>
<evidence type="ECO:0000313" key="6">
    <source>
        <dbReference type="EMBL" id="MUG69743.1"/>
    </source>
</evidence>
<evidence type="ECO:0000256" key="2">
    <source>
        <dbReference type="ARBA" id="ARBA00023125"/>
    </source>
</evidence>
<evidence type="ECO:0000256" key="3">
    <source>
        <dbReference type="ARBA" id="ARBA00023163"/>
    </source>
</evidence>
<feature type="domain" description="GntR C-terminal" evidence="5">
    <location>
        <begin position="79"/>
        <end position="205"/>
    </location>
</feature>
<sequence>MDKMIPKTIQAYEYVKSGLKTGKWLFGDELLVMDISKEMNFSRRPVIDALKKLEMERFVEIIPQTGCRVVNCTKEQMVNHFQIGMCLEGLAAGLAARRREDTEVQELIAINESLKSIITTTPFSYEHYFAENRKLHEAILRMARSEELLQFTKSMWDLNDFYLVNSFQFKTHLAQSISEHDVIIAKIKNKDEKGARFAMEEHIIEFAGLFNDR</sequence>
<dbReference type="SMART" id="SM00895">
    <property type="entry name" value="FCD"/>
    <property type="match status" value="1"/>
</dbReference>
<dbReference type="InterPro" id="IPR008920">
    <property type="entry name" value="TF_FadR/GntR_C"/>
</dbReference>
<dbReference type="InterPro" id="IPR000524">
    <property type="entry name" value="Tscrpt_reg_HTH_GntR"/>
</dbReference>
<dbReference type="PANTHER" id="PTHR43537">
    <property type="entry name" value="TRANSCRIPTIONAL REGULATOR, GNTR FAMILY"/>
    <property type="match status" value="1"/>
</dbReference>
<dbReference type="Gene3D" id="1.20.120.530">
    <property type="entry name" value="GntR ligand-binding domain-like"/>
    <property type="match status" value="1"/>
</dbReference>
<dbReference type="SUPFAM" id="SSF46785">
    <property type="entry name" value="Winged helix' DNA-binding domain"/>
    <property type="match status" value="1"/>
</dbReference>
<comment type="caution">
    <text evidence="6">The sequence shown here is derived from an EMBL/GenBank/DDBJ whole genome shotgun (WGS) entry which is preliminary data.</text>
</comment>
<protein>
    <submittedName>
        <fullName evidence="6">FCD domain-containing protein</fullName>
    </submittedName>
</protein>
<dbReference type="Pfam" id="PF07729">
    <property type="entry name" value="FCD"/>
    <property type="match status" value="1"/>
</dbReference>
<proteinExistence type="predicted"/>
<evidence type="ECO:0000259" key="5">
    <source>
        <dbReference type="SMART" id="SM00895"/>
    </source>
</evidence>
<dbReference type="SMART" id="SM00345">
    <property type="entry name" value="HTH_GNTR"/>
    <property type="match status" value="1"/>
</dbReference>
<dbReference type="EMBL" id="WNZX01000002">
    <property type="protein sequence ID" value="MUG69743.1"/>
    <property type="molecule type" value="Genomic_DNA"/>
</dbReference>
<evidence type="ECO:0000259" key="4">
    <source>
        <dbReference type="SMART" id="SM00345"/>
    </source>
</evidence>
<keyword evidence="3" id="KW-0804">Transcription</keyword>
<organism evidence="6 7">
    <name type="scientific">Paenibacillus validus</name>
    <dbReference type="NCBI Taxonomy" id="44253"/>
    <lineage>
        <taxon>Bacteria</taxon>
        <taxon>Bacillati</taxon>
        <taxon>Bacillota</taxon>
        <taxon>Bacilli</taxon>
        <taxon>Bacillales</taxon>
        <taxon>Paenibacillaceae</taxon>
        <taxon>Paenibacillus</taxon>
    </lineage>
</organism>
<gene>
    <name evidence="6" type="ORF">GNP93_03525</name>
</gene>
<dbReference type="InterPro" id="IPR036390">
    <property type="entry name" value="WH_DNA-bd_sf"/>
</dbReference>
<keyword evidence="1" id="KW-0805">Transcription regulation</keyword>
<feature type="domain" description="HTH gntR-type" evidence="4">
    <location>
        <begin position="11"/>
        <end position="69"/>
    </location>
</feature>
<dbReference type="Pfam" id="PF00392">
    <property type="entry name" value="GntR"/>
    <property type="match status" value="1"/>
</dbReference>
<dbReference type="InterPro" id="IPR036388">
    <property type="entry name" value="WH-like_DNA-bd_sf"/>
</dbReference>
<keyword evidence="2" id="KW-0238">DNA-binding</keyword>
<dbReference type="SUPFAM" id="SSF48008">
    <property type="entry name" value="GntR ligand-binding domain-like"/>
    <property type="match status" value="1"/>
</dbReference>
<dbReference type="AlphaFoldDB" id="A0A7X2Z8R4"/>
<name>A0A7X2Z8R4_9BACL</name>
<accession>A0A7X2Z8R4</accession>
<keyword evidence="7" id="KW-1185">Reference proteome</keyword>
<evidence type="ECO:0000256" key="1">
    <source>
        <dbReference type="ARBA" id="ARBA00023015"/>
    </source>
</evidence>
<dbReference type="Proteomes" id="UP000450917">
    <property type="component" value="Unassembled WGS sequence"/>
</dbReference>
<dbReference type="GO" id="GO:0003700">
    <property type="term" value="F:DNA-binding transcription factor activity"/>
    <property type="evidence" value="ECO:0007669"/>
    <property type="project" value="InterPro"/>
</dbReference>
<reference evidence="6 7" key="1">
    <citation type="submission" date="2019-11" db="EMBL/GenBank/DDBJ databases">
        <title>Draft genome sequences of five Paenibacillus species of dairy origin.</title>
        <authorList>
            <person name="Olajide A.M."/>
            <person name="Chen S."/>
            <person name="Lapointe G."/>
        </authorList>
    </citation>
    <scope>NUCLEOTIDE SEQUENCE [LARGE SCALE GENOMIC DNA]</scope>
    <source>
        <strain evidence="6 7">2CS3</strain>
    </source>
</reference>
<dbReference type="InterPro" id="IPR011711">
    <property type="entry name" value="GntR_C"/>
</dbReference>